<dbReference type="SUPFAM" id="SSF57701">
    <property type="entry name" value="Zn2/Cys6 DNA-binding domain"/>
    <property type="match status" value="1"/>
</dbReference>
<feature type="compositionally biased region" description="Polar residues" evidence="3">
    <location>
        <begin position="204"/>
        <end position="222"/>
    </location>
</feature>
<dbReference type="PANTHER" id="PTHR37534">
    <property type="entry name" value="TRANSCRIPTIONAL ACTIVATOR PROTEIN UGA3"/>
    <property type="match status" value="1"/>
</dbReference>
<feature type="region of interest" description="Disordered" evidence="3">
    <location>
        <begin position="204"/>
        <end position="227"/>
    </location>
</feature>
<evidence type="ECO:0000313" key="5">
    <source>
        <dbReference type="EMBL" id="WWC73557.1"/>
    </source>
</evidence>
<evidence type="ECO:0000256" key="2">
    <source>
        <dbReference type="ARBA" id="ARBA00023242"/>
    </source>
</evidence>
<dbReference type="KEGG" id="kpin:30174226"/>
<dbReference type="PANTHER" id="PTHR37534:SF20">
    <property type="entry name" value="PRO1A C6 ZINK-FINGER PROTEIN"/>
    <property type="match status" value="1"/>
</dbReference>
<sequence length="728" mass="81972">MSPTIHKVTPGPGESSNSNSNSTSSPYSPPGSLLSHQRPLQPKPSSNFHILNQDENEHQEQKANSTAGSINNDKSQRSRDGCLTCRTRKVKCNEIRPVCDKCRIKSRECLWPSGDESERRRNKKRRHNHNDGGNIDSDNPSSSGNGIAYNRSKLKSSTPTPKPLMPPSIRQLSSSSSISNSDPHSQIYSHPKIKLPPILPLPFPQNQLYDRSNQTLNPNNLRQAHPPPLASPSSFTQHRLHHRYHPSKSSIPVRRIRGVVHVPPGFLPPDAMDGRSKDKDRIDGMDGDLVDWLMPEKARAGMMMDPSFLEPYFPTVDERLVIRHYLSKTVHIIIAFESNYHPWNPWVRVHAPLAFKHLPGTNPAADALRAAILAVGGVHLTYSTNPTDQAAAWRITKSAKTKVLSLIKQTLEDKDGKPNVLEKENIELILAALLSCTIASSLAADDSWHHLLSSVLSLIDQLGGAQNILQDAPRDRLSPYRFFLEQLAIRDVFGCMTTELAPSILQDAFTPWFFEAESWSRSDFEWESVERMFGISRGMVDMIARACNLIASIRSTNQHLPEIASPTLAPNLMRLQQASSELMSELKIWDEAENFTPLHPRTQYGNHSYRHAIRIRMLRKVYNIPSEDERVIKSSQAIIELAGEMLALYGKITWLTWPILIAGFEIPPTHPSRRTALEMLGAFGPHACFDNRAAARMLSDYWMWHDMDGDHATSWEVARTLNQRPFLD</sequence>
<dbReference type="AlphaFoldDB" id="A0AAJ8LB76"/>
<dbReference type="InterPro" id="IPR036864">
    <property type="entry name" value="Zn2-C6_fun-type_DNA-bd_sf"/>
</dbReference>
<feature type="compositionally biased region" description="Polar residues" evidence="3">
    <location>
        <begin position="136"/>
        <end position="145"/>
    </location>
</feature>
<dbReference type="GeneID" id="30174226"/>
<dbReference type="GO" id="GO:0005634">
    <property type="term" value="C:nucleus"/>
    <property type="evidence" value="ECO:0007669"/>
    <property type="project" value="UniProtKB-SubCell"/>
</dbReference>
<feature type="region of interest" description="Disordered" evidence="3">
    <location>
        <begin position="113"/>
        <end position="190"/>
    </location>
</feature>
<dbReference type="InterPro" id="IPR021858">
    <property type="entry name" value="Fun_TF"/>
</dbReference>
<evidence type="ECO:0000256" key="3">
    <source>
        <dbReference type="SAM" id="MobiDB-lite"/>
    </source>
</evidence>
<dbReference type="Pfam" id="PF00172">
    <property type="entry name" value="Zn_clus"/>
    <property type="match status" value="1"/>
</dbReference>
<dbReference type="PROSITE" id="PS00463">
    <property type="entry name" value="ZN2_CY6_FUNGAL_1"/>
    <property type="match status" value="1"/>
</dbReference>
<dbReference type="Gene3D" id="4.10.240.10">
    <property type="entry name" value="Zn(2)-C6 fungal-type DNA-binding domain"/>
    <property type="match status" value="1"/>
</dbReference>
<feature type="compositionally biased region" description="Polar residues" evidence="3">
    <location>
        <begin position="62"/>
        <end position="73"/>
    </location>
</feature>
<dbReference type="GO" id="GO:0008270">
    <property type="term" value="F:zinc ion binding"/>
    <property type="evidence" value="ECO:0007669"/>
    <property type="project" value="InterPro"/>
</dbReference>
<feature type="compositionally biased region" description="Low complexity" evidence="3">
    <location>
        <begin position="167"/>
        <end position="187"/>
    </location>
</feature>
<reference evidence="5" key="2">
    <citation type="submission" date="2024-02" db="EMBL/GenBank/DDBJ databases">
        <title>Comparative genomics of Cryptococcus and Kwoniella reveals pathogenesis evolution and contrasting modes of karyotype evolution via chromosome fusion or intercentromeric recombination.</title>
        <authorList>
            <person name="Coelho M.A."/>
            <person name="David-Palma M."/>
            <person name="Shea T."/>
            <person name="Bowers K."/>
            <person name="McGinley-Smith S."/>
            <person name="Mohammad A.W."/>
            <person name="Gnirke A."/>
            <person name="Yurkov A.M."/>
            <person name="Nowrousian M."/>
            <person name="Sun S."/>
            <person name="Cuomo C.A."/>
            <person name="Heitman J."/>
        </authorList>
    </citation>
    <scope>NUCLEOTIDE SEQUENCE</scope>
    <source>
        <strain evidence="5">CBS 10737</strain>
    </source>
</reference>
<keyword evidence="6" id="KW-1185">Reference proteome</keyword>
<dbReference type="EMBL" id="CP144529">
    <property type="protein sequence ID" value="WWC73557.1"/>
    <property type="molecule type" value="Genomic_DNA"/>
</dbReference>
<feature type="domain" description="Zn(2)-C6 fungal-type" evidence="4">
    <location>
        <begin position="81"/>
        <end position="111"/>
    </location>
</feature>
<gene>
    <name evidence="5" type="ORF">I206_107529</name>
</gene>
<dbReference type="CDD" id="cd00067">
    <property type="entry name" value="GAL4"/>
    <property type="match status" value="1"/>
</dbReference>
<protein>
    <recommendedName>
        <fullName evidence="4">Zn(2)-C6 fungal-type domain-containing protein</fullName>
    </recommendedName>
</protein>
<dbReference type="RefSeq" id="XP_070059642.1">
    <property type="nucleotide sequence ID" value="XM_070203541.1"/>
</dbReference>
<dbReference type="Proteomes" id="UP000094020">
    <property type="component" value="Chromosome 11"/>
</dbReference>
<feature type="compositionally biased region" description="Low complexity" evidence="3">
    <location>
        <begin position="10"/>
        <end position="32"/>
    </location>
</feature>
<name>A0AAJ8LB76_9TREE</name>
<reference evidence="5" key="1">
    <citation type="submission" date="2013-07" db="EMBL/GenBank/DDBJ databases">
        <authorList>
            <consortium name="The Broad Institute Genome Sequencing Platform"/>
            <person name="Cuomo C."/>
            <person name="Litvintseva A."/>
            <person name="Chen Y."/>
            <person name="Heitman J."/>
            <person name="Sun S."/>
            <person name="Springer D."/>
            <person name="Dromer F."/>
            <person name="Young S.K."/>
            <person name="Zeng Q."/>
            <person name="Gargeya S."/>
            <person name="Fitzgerald M."/>
            <person name="Abouelleil A."/>
            <person name="Alvarado L."/>
            <person name="Berlin A.M."/>
            <person name="Chapman S.B."/>
            <person name="Dewar J."/>
            <person name="Goldberg J."/>
            <person name="Griggs A."/>
            <person name="Gujja S."/>
            <person name="Hansen M."/>
            <person name="Howarth C."/>
            <person name="Imamovic A."/>
            <person name="Larimer J."/>
            <person name="McCowan C."/>
            <person name="Murphy C."/>
            <person name="Pearson M."/>
            <person name="Priest M."/>
            <person name="Roberts A."/>
            <person name="Saif S."/>
            <person name="Shea T."/>
            <person name="Sykes S."/>
            <person name="Wortman J."/>
            <person name="Nusbaum C."/>
            <person name="Birren B."/>
        </authorList>
    </citation>
    <scope>NUCLEOTIDE SEQUENCE</scope>
    <source>
        <strain evidence="5">CBS 10737</strain>
    </source>
</reference>
<evidence type="ECO:0000313" key="6">
    <source>
        <dbReference type="Proteomes" id="UP000094020"/>
    </source>
</evidence>
<accession>A0AAJ8LB76</accession>
<dbReference type="InterPro" id="IPR001138">
    <property type="entry name" value="Zn2Cys6_DnaBD"/>
</dbReference>
<proteinExistence type="predicted"/>
<dbReference type="Pfam" id="PF11951">
    <property type="entry name" value="Fungal_trans_2"/>
    <property type="match status" value="1"/>
</dbReference>
<keyword evidence="2" id="KW-0539">Nucleus</keyword>
<evidence type="ECO:0000259" key="4">
    <source>
        <dbReference type="PROSITE" id="PS50048"/>
    </source>
</evidence>
<dbReference type="PROSITE" id="PS50048">
    <property type="entry name" value="ZN2_CY6_FUNGAL_2"/>
    <property type="match status" value="1"/>
</dbReference>
<feature type="region of interest" description="Disordered" evidence="3">
    <location>
        <begin position="1"/>
        <end position="80"/>
    </location>
</feature>
<dbReference type="GO" id="GO:0000981">
    <property type="term" value="F:DNA-binding transcription factor activity, RNA polymerase II-specific"/>
    <property type="evidence" value="ECO:0007669"/>
    <property type="project" value="InterPro"/>
</dbReference>
<dbReference type="SMART" id="SM00066">
    <property type="entry name" value="GAL4"/>
    <property type="match status" value="1"/>
</dbReference>
<evidence type="ECO:0000256" key="1">
    <source>
        <dbReference type="ARBA" id="ARBA00004123"/>
    </source>
</evidence>
<comment type="subcellular location">
    <subcellularLocation>
        <location evidence="1">Nucleus</location>
    </subcellularLocation>
</comment>
<organism evidence="5 6">
    <name type="scientific">Kwoniella pini CBS 10737</name>
    <dbReference type="NCBI Taxonomy" id="1296096"/>
    <lineage>
        <taxon>Eukaryota</taxon>
        <taxon>Fungi</taxon>
        <taxon>Dikarya</taxon>
        <taxon>Basidiomycota</taxon>
        <taxon>Agaricomycotina</taxon>
        <taxon>Tremellomycetes</taxon>
        <taxon>Tremellales</taxon>
        <taxon>Cryptococcaceae</taxon>
        <taxon>Kwoniella</taxon>
    </lineage>
</organism>